<dbReference type="EMBL" id="ON529852">
    <property type="protein sequence ID" value="USN14174.1"/>
    <property type="molecule type" value="Genomic_DNA"/>
</dbReference>
<sequence length="71" mass="8065">MGMLRLRIVEVGAEGGFLIERRRWWGWDAVAVHDSVSEAHDDAIAMGVMWRRVRGYVDAARVRVVANHAYA</sequence>
<reference evidence="1" key="1">
    <citation type="submission" date="2022-05" db="EMBL/GenBank/DDBJ databases">
        <authorList>
            <person name="Friedrich I."/>
            <person name="Poehlein A."/>
            <person name="Schneider D."/>
            <person name="Hertel R."/>
            <person name="Daniel R."/>
        </authorList>
    </citation>
    <scope>NUCLEOTIDE SEQUENCE</scope>
</reference>
<protein>
    <submittedName>
        <fullName evidence="1">Uncharacterized protein</fullName>
    </submittedName>
</protein>
<accession>A0A9E7MPU0</accession>
<gene>
    <name evidence="1" type="ORF">KABACHOK_03380</name>
</gene>
<name>A0A9E7MPU0_9CAUD</name>
<evidence type="ECO:0000313" key="2">
    <source>
        <dbReference type="Proteomes" id="UP001056685"/>
    </source>
</evidence>
<proteinExistence type="predicted"/>
<dbReference type="Proteomes" id="UP001056685">
    <property type="component" value="Segment"/>
</dbReference>
<keyword evidence="2" id="KW-1185">Reference proteome</keyword>
<organism evidence="1 2">
    <name type="scientific">Brevundimonas phage vB_BpoS-Kabachok</name>
    <dbReference type="NCBI Taxonomy" id="2948600"/>
    <lineage>
        <taxon>Viruses</taxon>
        <taxon>Duplodnaviria</taxon>
        <taxon>Heunggongvirae</taxon>
        <taxon>Uroviricota</taxon>
        <taxon>Caudoviricetes</taxon>
        <taxon>Jeanschmidtviridae</taxon>
        <taxon>Marchewkavirus</taxon>
        <taxon>Marchewkavirus kabachok</taxon>
    </lineage>
</organism>
<evidence type="ECO:0000313" key="1">
    <source>
        <dbReference type="EMBL" id="USN14174.1"/>
    </source>
</evidence>